<feature type="compositionally biased region" description="Low complexity" evidence="6">
    <location>
        <begin position="816"/>
        <end position="830"/>
    </location>
</feature>
<evidence type="ECO:0000256" key="4">
    <source>
        <dbReference type="ARBA" id="ARBA00044511"/>
    </source>
</evidence>
<feature type="repeat" description="PPR" evidence="5">
    <location>
        <begin position="449"/>
        <end position="479"/>
    </location>
</feature>
<comment type="function">
    <text evidence="3">Regulates mitochondrial small subunit maturation by controlling 15S rRNA 5'-end processing. Localizes to the 5' precursor of the 15S rRNA in a position that is subsequently occupied by mS47 in the mature yeast mtSSU. Uses structure and sequence-specific RNA recognition, binding to a single-stranded region of the precursor and specifically recognizing bases -6 to -1. The exchange of Ccm1 for mS47 is coupled to the irreversible removal of precursor rRNA that is accompanied by conformational changes of the mitoribosomal proteins uS5m and mS26. These conformational changes signal completion of 5'-end rRNA processing through protection of the mature 5'-end of the 15S rRNA and stabilization of mS47. The removal of the 5' precursor together with the dissociation of Ccm1 may be catalyzed by the 5'-3' exoribonuclease Pet127. Involved in the specific removal of group I introns in mitochondrial encoded transcripts.</text>
</comment>
<dbReference type="InterPro" id="IPR033443">
    <property type="entry name" value="PROP1-like_PPR_dom"/>
</dbReference>
<dbReference type="InterPro" id="IPR002885">
    <property type="entry name" value="PPR_rpt"/>
</dbReference>
<dbReference type="Pfam" id="PF17177">
    <property type="entry name" value="PPR_long"/>
    <property type="match status" value="1"/>
</dbReference>
<keyword evidence="2" id="KW-0677">Repeat</keyword>
<proteinExistence type="inferred from homology"/>
<dbReference type="Proteomes" id="UP001215598">
    <property type="component" value="Unassembled WGS sequence"/>
</dbReference>
<organism evidence="8 9">
    <name type="scientific">Mycena metata</name>
    <dbReference type="NCBI Taxonomy" id="1033252"/>
    <lineage>
        <taxon>Eukaryota</taxon>
        <taxon>Fungi</taxon>
        <taxon>Dikarya</taxon>
        <taxon>Basidiomycota</taxon>
        <taxon>Agaricomycotina</taxon>
        <taxon>Agaricomycetes</taxon>
        <taxon>Agaricomycetidae</taxon>
        <taxon>Agaricales</taxon>
        <taxon>Marasmiineae</taxon>
        <taxon>Mycenaceae</taxon>
        <taxon>Mycena</taxon>
    </lineage>
</organism>
<evidence type="ECO:0000259" key="7">
    <source>
        <dbReference type="Pfam" id="PF17177"/>
    </source>
</evidence>
<feature type="region of interest" description="Disordered" evidence="6">
    <location>
        <begin position="159"/>
        <end position="196"/>
    </location>
</feature>
<dbReference type="PROSITE" id="PS51375">
    <property type="entry name" value="PPR"/>
    <property type="match status" value="3"/>
</dbReference>
<dbReference type="NCBIfam" id="TIGR00756">
    <property type="entry name" value="PPR"/>
    <property type="match status" value="3"/>
</dbReference>
<dbReference type="EMBL" id="JARKIB010000016">
    <property type="protein sequence ID" value="KAJ7770639.1"/>
    <property type="molecule type" value="Genomic_DNA"/>
</dbReference>
<gene>
    <name evidence="8" type="ORF">B0H16DRAFT_1685894</name>
</gene>
<feature type="region of interest" description="Disordered" evidence="6">
    <location>
        <begin position="811"/>
        <end position="844"/>
    </location>
</feature>
<dbReference type="InterPro" id="IPR011990">
    <property type="entry name" value="TPR-like_helical_dom_sf"/>
</dbReference>
<dbReference type="PANTHER" id="PTHR47447">
    <property type="entry name" value="OS03G0856100 PROTEIN"/>
    <property type="match status" value="1"/>
</dbReference>
<evidence type="ECO:0000256" key="2">
    <source>
        <dbReference type="ARBA" id="ARBA00022737"/>
    </source>
</evidence>
<evidence type="ECO:0000256" key="6">
    <source>
        <dbReference type="SAM" id="MobiDB-lite"/>
    </source>
</evidence>
<feature type="domain" description="PROP1-like PPR" evidence="7">
    <location>
        <begin position="998"/>
        <end position="1136"/>
    </location>
</feature>
<feature type="repeat" description="PPR" evidence="5">
    <location>
        <begin position="1055"/>
        <end position="1090"/>
    </location>
</feature>
<keyword evidence="9" id="KW-1185">Reference proteome</keyword>
<reference evidence="8" key="1">
    <citation type="submission" date="2023-03" db="EMBL/GenBank/DDBJ databases">
        <title>Massive genome expansion in bonnet fungi (Mycena s.s.) driven by repeated elements and novel gene families across ecological guilds.</title>
        <authorList>
            <consortium name="Lawrence Berkeley National Laboratory"/>
            <person name="Harder C.B."/>
            <person name="Miyauchi S."/>
            <person name="Viragh M."/>
            <person name="Kuo A."/>
            <person name="Thoen E."/>
            <person name="Andreopoulos B."/>
            <person name="Lu D."/>
            <person name="Skrede I."/>
            <person name="Drula E."/>
            <person name="Henrissat B."/>
            <person name="Morin E."/>
            <person name="Kohler A."/>
            <person name="Barry K."/>
            <person name="LaButti K."/>
            <person name="Morin E."/>
            <person name="Salamov A."/>
            <person name="Lipzen A."/>
            <person name="Mereny Z."/>
            <person name="Hegedus B."/>
            <person name="Baldrian P."/>
            <person name="Stursova M."/>
            <person name="Weitz H."/>
            <person name="Taylor A."/>
            <person name="Grigoriev I.V."/>
            <person name="Nagy L.G."/>
            <person name="Martin F."/>
            <person name="Kauserud H."/>
        </authorList>
    </citation>
    <scope>NUCLEOTIDE SEQUENCE</scope>
    <source>
        <strain evidence="8">CBHHK182m</strain>
    </source>
</reference>
<dbReference type="Pfam" id="PF01535">
    <property type="entry name" value="PPR"/>
    <property type="match status" value="3"/>
</dbReference>
<dbReference type="PANTHER" id="PTHR47447:SF17">
    <property type="entry name" value="OS12G0638900 PROTEIN"/>
    <property type="match status" value="1"/>
</dbReference>
<sequence length="1350" mass="147522">MLPKVATTLLHSSGRAVAAVQTQTHTIRNVLHSSTSASSSPGGQNPLAPWTAPSSSSHGNNGKHTGSRFYSGYNGAGRAVTQANAITSQDGGVAQADDTEELPVRRVPIIRSRSHSLSTSRSEKPSVLKTVKLHARAFASLVPQEATSSVPIPVLVRRNSTSSTDGEPFVAAPPNARAPSPRPDPVDPAAPQTVEPPTILSLSPVLRAIHRARESEDPVQVADAVRQLVEGTSSPSVREYNEALSALRETRRPGDSLVLLMQTYNAMLRHGLMPNLRTYVELMTAITDRDHEISTTITSLEARARRGQGNLTDPQRIEQLRAENTFDSAMKLFETVNTTDGAHHIPLHLYTALLRSCANHARPEAALHIFNALEQRPDLLPTAPVYKHMLRAYSSPDGITDAETIFDDFVSRSAAGTVDWSPTAYGAPPPGRYQNVRMHQDQAAPRRQHLQVYNQMIEAYFRVGLSDKAVGLLESMMRSIAPSAFGPADVPRPGSSTYTTVIAGFINTGDIDTALAWFRRLLNETAVARAPYESHQQALRPDAVAWQTMLDALALDGRIDDLNALFLELVQCASRDGLVVRDADRQMVYLANIARLPRLDDRGAGAVGAFIMGHVLTDAMDVPRLTRPLWEAYVARGMLVQALTIVTSMGTVPRPGLEAPVVGLMEQVFRREEVPWEIARQIVKLANGSGVTVPAETAVKVLHAYGKDTTPKAPLEPRDWAFLLSVAVDQEIIASNRPKGYAFQGLASLLQDMAAANIGLTDMPPKTTRRVVKTLYLKQGADELRMAFARLGPKFVKVLDDPDRAIKELATAATSPPTQEEVQQEQQTPVATDAEFSSVGSEEGSDTSFERVVVIDKMLSKTIDAVLTRAQTHAASPGSPPATEAYAHFRAALADPTRSRVPTAYVLGKLIQALGRVYDMDAVREAYTVGQTLLQSLEHDKVQQSSAWFAIENSMIVALAHAGDLEAAHIHRMRILEMGGAPNADAYGALILYVKDTTDDTSNAMALFQEAQVHRVAPNQYLYNNIISKLAKARKADYALELFEQMKASGWAKPSSITYGAVIGACARVGDVMSAENLFAEMMAAPNYRPRVPPFNTMMQLYTTTKPNRERALFFYNQLRAANIAPTAYTYKLLMDAYGRLEPVDIATMEQVWQALQADPSVEIQGNHFASLINAYGCVQRNLDKAIAVFNAIPNYPNAPVRDALVFEAMINALVAHRRTDLMPEYTSLMQREGVHMTAYIANFLIKGYADVGDMDQARAIFESLVDPPSGVAAVNNHAPHEPGMSPIVDPMEPVYREPSTWEVMVRAELGVGNRENANALLARLHARCYPEAVYNRISGILIDHSQVLT</sequence>
<accession>A0AAD7JRX0</accession>
<comment type="subunit">
    <text evidence="4">Binds to mitochondrial small subunit 15S rRNA.</text>
</comment>
<evidence type="ECO:0000256" key="3">
    <source>
        <dbReference type="ARBA" id="ARBA00044493"/>
    </source>
</evidence>
<feature type="region of interest" description="Disordered" evidence="6">
    <location>
        <begin position="33"/>
        <end position="69"/>
    </location>
</feature>
<name>A0AAD7JRX0_9AGAR</name>
<feature type="repeat" description="PPR" evidence="5">
    <location>
        <begin position="1019"/>
        <end position="1053"/>
    </location>
</feature>
<feature type="compositionally biased region" description="Polar residues" evidence="6">
    <location>
        <begin position="52"/>
        <end position="64"/>
    </location>
</feature>
<evidence type="ECO:0000256" key="5">
    <source>
        <dbReference type="PROSITE-ProRule" id="PRU00708"/>
    </source>
</evidence>
<evidence type="ECO:0000313" key="8">
    <source>
        <dbReference type="EMBL" id="KAJ7770639.1"/>
    </source>
</evidence>
<comment type="caution">
    <text evidence="8">The sequence shown here is derived from an EMBL/GenBank/DDBJ whole genome shotgun (WGS) entry which is preliminary data.</text>
</comment>
<comment type="similarity">
    <text evidence="1">Belongs to the CCM1 family.</text>
</comment>
<protein>
    <recommendedName>
        <fullName evidence="7">PROP1-like PPR domain-containing protein</fullName>
    </recommendedName>
</protein>
<evidence type="ECO:0000313" key="9">
    <source>
        <dbReference type="Proteomes" id="UP001215598"/>
    </source>
</evidence>
<dbReference type="Gene3D" id="1.25.40.10">
    <property type="entry name" value="Tetratricopeptide repeat domain"/>
    <property type="match status" value="4"/>
</dbReference>
<evidence type="ECO:0000256" key="1">
    <source>
        <dbReference type="ARBA" id="ARBA00006192"/>
    </source>
</evidence>